<proteinExistence type="predicted"/>
<accession>A0A5E4F7P5</accession>
<dbReference type="EMBL" id="JAJFAZ020000007">
    <property type="protein sequence ID" value="KAI5318047.1"/>
    <property type="molecule type" value="Genomic_DNA"/>
</dbReference>
<reference evidence="3" key="2">
    <citation type="journal article" date="2020" name="Plant J.">
        <title>Transposons played a major role in the diversification between the closely related almond and peach genomes: results from the almond genome sequence.</title>
        <authorList>
            <person name="Alioto T."/>
            <person name="Alexiou K.G."/>
            <person name="Bardil A."/>
            <person name="Barteri F."/>
            <person name="Castanera R."/>
            <person name="Cruz F."/>
            <person name="Dhingra A."/>
            <person name="Duval H."/>
            <person name="Fernandez I Marti A."/>
            <person name="Frias L."/>
            <person name="Galan B."/>
            <person name="Garcia J.L."/>
            <person name="Howad W."/>
            <person name="Gomez-Garrido J."/>
            <person name="Gut M."/>
            <person name="Julca I."/>
            <person name="Morata J."/>
            <person name="Puigdomenech P."/>
            <person name="Ribeca P."/>
            <person name="Rubio Cabetas M.J."/>
            <person name="Vlasova A."/>
            <person name="Wirthensohn M."/>
            <person name="Garcia-Mas J."/>
            <person name="Gabaldon T."/>
            <person name="Casacuberta J.M."/>
            <person name="Arus P."/>
        </authorList>
    </citation>
    <scope>NUCLEOTIDE SEQUENCE [LARGE SCALE GENOMIC DNA]</scope>
    <source>
        <strain evidence="3">cv. Texas</strain>
    </source>
</reference>
<dbReference type="AlphaFoldDB" id="A0A5E4F7P5"/>
<dbReference type="Gramene" id="VVA23947">
    <property type="protein sequence ID" value="VVA23947"/>
    <property type="gene ID" value="Prudul26B027830"/>
</dbReference>
<dbReference type="EMBL" id="CABIKO010000076">
    <property type="protein sequence ID" value="VVA23947.1"/>
    <property type="molecule type" value="Genomic_DNA"/>
</dbReference>
<organism evidence="2 3">
    <name type="scientific">Prunus dulcis</name>
    <name type="common">Almond</name>
    <name type="synonym">Amygdalus dulcis</name>
    <dbReference type="NCBI Taxonomy" id="3755"/>
    <lineage>
        <taxon>Eukaryota</taxon>
        <taxon>Viridiplantae</taxon>
        <taxon>Streptophyta</taxon>
        <taxon>Embryophyta</taxon>
        <taxon>Tracheophyta</taxon>
        <taxon>Spermatophyta</taxon>
        <taxon>Magnoliopsida</taxon>
        <taxon>eudicotyledons</taxon>
        <taxon>Gunneridae</taxon>
        <taxon>Pentapetalae</taxon>
        <taxon>rosids</taxon>
        <taxon>fabids</taxon>
        <taxon>Rosales</taxon>
        <taxon>Rosaceae</taxon>
        <taxon>Amygdaloideae</taxon>
        <taxon>Amygdaleae</taxon>
        <taxon>Prunus</taxon>
    </lineage>
</organism>
<evidence type="ECO:0000313" key="3">
    <source>
        <dbReference type="Proteomes" id="UP000327085"/>
    </source>
</evidence>
<gene>
    <name evidence="2" type="ORF">ALMOND_2B027830</name>
    <name evidence="1" type="ORF">L3X38_037755</name>
</gene>
<sequence length="80" mass="8973">MMITLTRVSTVTRNSGHYMTRRTQQTSTTYHLGLSSSRTGHTSFTYTNLFGSLGEFGLQNDLFSRSHISQLSGLKGLVWL</sequence>
<reference evidence="1 4" key="3">
    <citation type="journal article" date="2022" name="G3 (Bethesda)">
        <title>Whole-genome sequence and methylome profiling of the almond [Prunus dulcis (Mill.) D.A. Webb] cultivar 'Nonpareil'.</title>
        <authorList>
            <person name="D'Amico-Willman K.M."/>
            <person name="Ouma W.Z."/>
            <person name="Meulia T."/>
            <person name="Sideli G.M."/>
            <person name="Gradziel T.M."/>
            <person name="Fresnedo-Ramirez J."/>
        </authorList>
    </citation>
    <scope>NUCLEOTIDE SEQUENCE [LARGE SCALE GENOMIC DNA]</scope>
    <source>
        <strain evidence="1">Clone GOH B32 T37-40</strain>
    </source>
</reference>
<evidence type="ECO:0000313" key="1">
    <source>
        <dbReference type="EMBL" id="KAI5318047.1"/>
    </source>
</evidence>
<evidence type="ECO:0000313" key="2">
    <source>
        <dbReference type="EMBL" id="VVA23947.1"/>
    </source>
</evidence>
<name>A0A5E4F7P5_PRUDU</name>
<dbReference type="Proteomes" id="UP000327085">
    <property type="component" value="Chromosome 7"/>
</dbReference>
<protein>
    <submittedName>
        <fullName evidence="2">Uncharacterized protein</fullName>
    </submittedName>
</protein>
<reference evidence="2" key="1">
    <citation type="submission" date="2019-07" db="EMBL/GenBank/DDBJ databases">
        <authorList>
            <person name="Alioto T."/>
            <person name="Alioto T."/>
            <person name="Gomez Garrido J."/>
        </authorList>
    </citation>
    <scope>NUCLEOTIDE SEQUENCE</scope>
</reference>
<dbReference type="InParanoid" id="A0A5E4F7P5"/>
<dbReference type="Proteomes" id="UP001054821">
    <property type="component" value="Chromosome 7"/>
</dbReference>
<keyword evidence="4" id="KW-1185">Reference proteome</keyword>
<evidence type="ECO:0000313" key="4">
    <source>
        <dbReference type="Proteomes" id="UP001054821"/>
    </source>
</evidence>